<accession>A0ABT7UTM8</accession>
<feature type="transmembrane region" description="Helical" evidence="1">
    <location>
        <begin position="70"/>
        <end position="87"/>
    </location>
</feature>
<dbReference type="Gene3D" id="3.30.565.10">
    <property type="entry name" value="Histidine kinase-like ATPase, C-terminal domain"/>
    <property type="match status" value="1"/>
</dbReference>
<feature type="transmembrane region" description="Helical" evidence="1">
    <location>
        <begin position="172"/>
        <end position="194"/>
    </location>
</feature>
<keyword evidence="4" id="KW-1185">Reference proteome</keyword>
<feature type="transmembrane region" description="Helical" evidence="1">
    <location>
        <begin position="94"/>
        <end position="113"/>
    </location>
</feature>
<dbReference type="CDD" id="cd16935">
    <property type="entry name" value="HATPase_AgrC-ComD-like"/>
    <property type="match status" value="1"/>
</dbReference>
<dbReference type="PANTHER" id="PTHR40448">
    <property type="entry name" value="TWO-COMPONENT SENSOR HISTIDINE KINASE"/>
    <property type="match status" value="1"/>
</dbReference>
<dbReference type="InterPro" id="IPR032834">
    <property type="entry name" value="NatK-like_C"/>
</dbReference>
<feature type="transmembrane region" description="Helical" evidence="1">
    <location>
        <begin position="6"/>
        <end position="24"/>
    </location>
</feature>
<dbReference type="EMBL" id="JAUDCL010000031">
    <property type="protein sequence ID" value="MDM8202248.1"/>
    <property type="molecule type" value="Genomic_DNA"/>
</dbReference>
<protein>
    <submittedName>
        <fullName evidence="3">GHKL domain-containing protein</fullName>
    </submittedName>
</protein>
<sequence length="454" mass="51472">MENFLFTYCYIMLEFLFGLYLFYGMTLWNLHRAGRFWLRLILGFAGVLALTGAASWVYLFWGQSALGRSAIYIVLFAAAIAHVRLCFDEPFLTILFCCSVAYAAQNLCYKLYLTVVCAAELLRFSGGGFPFDVYSGLFHHGFYVAAALVLYRLFLRRVARLAASCRLDRQMLSLSVVVLLITAILCSVEDVYFARLSIGWENQFEHTALFVLRQSGNLFSVTCCAIVLLLAWRTIEQRELAQEVEYLQHTIRQSQRQYEISRDTIERINIKCHDIKYQIASLAAQGRPLGPDAVCDLEKAISIYDTRIETHNQLLDVLLTEKSLYCEQNGIQLSCMVDGEKLAFLESSDLYCLFGNVIDNALEAVAAVPQRERRIINLVVKARGSMLLIQQDNYFDGTLTFQNGLPLTTKADTSCHGFGLRSIQMIVHKYDGELTAHVDGDVFHLNILFSLADR</sequence>
<dbReference type="Proteomes" id="UP001529380">
    <property type="component" value="Unassembled WGS sequence"/>
</dbReference>
<dbReference type="RefSeq" id="WP_289600583.1">
    <property type="nucleotide sequence ID" value="NZ_JAUDCL010000031.1"/>
</dbReference>
<feature type="transmembrane region" description="Helical" evidence="1">
    <location>
        <begin position="133"/>
        <end position="151"/>
    </location>
</feature>
<dbReference type="InterPro" id="IPR036890">
    <property type="entry name" value="HATPase_C_sf"/>
</dbReference>
<evidence type="ECO:0000259" key="2">
    <source>
        <dbReference type="Pfam" id="PF14501"/>
    </source>
</evidence>
<evidence type="ECO:0000256" key="1">
    <source>
        <dbReference type="SAM" id="Phobius"/>
    </source>
</evidence>
<dbReference type="PANTHER" id="PTHR40448:SF1">
    <property type="entry name" value="TWO-COMPONENT SENSOR HISTIDINE KINASE"/>
    <property type="match status" value="1"/>
</dbReference>
<dbReference type="Pfam" id="PF14501">
    <property type="entry name" value="HATPase_c_5"/>
    <property type="match status" value="1"/>
</dbReference>
<feature type="domain" description="Sensor histidine kinase NatK-like C-terminal" evidence="2">
    <location>
        <begin position="346"/>
        <end position="449"/>
    </location>
</feature>
<keyword evidence="1" id="KW-1133">Transmembrane helix</keyword>
<evidence type="ECO:0000313" key="3">
    <source>
        <dbReference type="EMBL" id="MDM8202248.1"/>
    </source>
</evidence>
<evidence type="ECO:0000313" key="4">
    <source>
        <dbReference type="Proteomes" id="UP001529380"/>
    </source>
</evidence>
<gene>
    <name evidence="3" type="ORF">QUW08_13235</name>
</gene>
<keyword evidence="1" id="KW-0472">Membrane</keyword>
<dbReference type="SUPFAM" id="SSF55874">
    <property type="entry name" value="ATPase domain of HSP90 chaperone/DNA topoisomerase II/histidine kinase"/>
    <property type="match status" value="1"/>
</dbReference>
<organism evidence="3 4">
    <name type="scientific">Allofournierella massiliensis</name>
    <dbReference type="NCBI Taxonomy" id="1650663"/>
    <lineage>
        <taxon>Bacteria</taxon>
        <taxon>Bacillati</taxon>
        <taxon>Bacillota</taxon>
        <taxon>Clostridia</taxon>
        <taxon>Eubacteriales</taxon>
        <taxon>Oscillospiraceae</taxon>
        <taxon>Allofournierella</taxon>
    </lineage>
</organism>
<comment type="caution">
    <text evidence="3">The sequence shown here is derived from an EMBL/GenBank/DDBJ whole genome shotgun (WGS) entry which is preliminary data.</text>
</comment>
<feature type="transmembrane region" description="Helical" evidence="1">
    <location>
        <begin position="214"/>
        <end position="232"/>
    </location>
</feature>
<feature type="transmembrane region" description="Helical" evidence="1">
    <location>
        <begin position="36"/>
        <end position="58"/>
    </location>
</feature>
<name>A0ABT7UTM8_9FIRM</name>
<keyword evidence="1" id="KW-0812">Transmembrane</keyword>
<reference evidence="3 4" key="1">
    <citation type="submission" date="2023-06" db="EMBL/GenBank/DDBJ databases">
        <title>Identification and characterization of horizontal gene transfer across gut microbiota members of farm animals based on homology search.</title>
        <authorList>
            <person name="Schwarzerova J."/>
            <person name="Nykrynova M."/>
            <person name="Jureckova K."/>
            <person name="Cejkova D."/>
            <person name="Rychlik I."/>
        </authorList>
    </citation>
    <scope>NUCLEOTIDE SEQUENCE [LARGE SCALE GENOMIC DNA]</scope>
    <source>
        <strain evidence="3 4">ET340</strain>
    </source>
</reference>
<proteinExistence type="predicted"/>